<feature type="compositionally biased region" description="Low complexity" evidence="1">
    <location>
        <begin position="77"/>
        <end position="86"/>
    </location>
</feature>
<evidence type="ECO:0000313" key="3">
    <source>
        <dbReference type="EMBL" id="MCV2885693.1"/>
    </source>
</evidence>
<proteinExistence type="predicted"/>
<keyword evidence="2" id="KW-0812">Transmembrane</keyword>
<keyword evidence="2" id="KW-0472">Membrane</keyword>
<evidence type="ECO:0000256" key="2">
    <source>
        <dbReference type="SAM" id="Phobius"/>
    </source>
</evidence>
<gene>
    <name evidence="3" type="ORF">OE749_13425</name>
</gene>
<evidence type="ECO:0000313" key="4">
    <source>
        <dbReference type="Proteomes" id="UP001652504"/>
    </source>
</evidence>
<organism evidence="3 4">
    <name type="scientific">Fluctibacter corallii</name>
    <dbReference type="NCBI Taxonomy" id="2984329"/>
    <lineage>
        <taxon>Bacteria</taxon>
        <taxon>Pseudomonadati</taxon>
        <taxon>Pseudomonadota</taxon>
        <taxon>Gammaproteobacteria</taxon>
        <taxon>Alteromonadales</taxon>
        <taxon>Alteromonadaceae</taxon>
        <taxon>Fluctibacter</taxon>
    </lineage>
</organism>
<name>A0ABT3AAK9_9ALTE</name>
<dbReference type="EMBL" id="JAOWKX010000007">
    <property type="protein sequence ID" value="MCV2885693.1"/>
    <property type="molecule type" value="Genomic_DNA"/>
</dbReference>
<keyword evidence="2" id="KW-1133">Transmembrane helix</keyword>
<sequence length="86" mass="9550">MNLNWTLLVVMVFLNLLVSVMLFKRDDLDRFQKVAQTMIVWLFPMFGPLGIWLLHRGQDAEDGKRASQAFGGGSGGNSINYSSGGD</sequence>
<feature type="region of interest" description="Disordered" evidence="1">
    <location>
        <begin position="64"/>
        <end position="86"/>
    </location>
</feature>
<evidence type="ECO:0000256" key="1">
    <source>
        <dbReference type="SAM" id="MobiDB-lite"/>
    </source>
</evidence>
<feature type="transmembrane region" description="Helical" evidence="2">
    <location>
        <begin position="6"/>
        <end position="23"/>
    </location>
</feature>
<reference evidence="3 4" key="1">
    <citation type="submission" date="2022-10" db="EMBL/GenBank/DDBJ databases">
        <title>Aestuariibacter sp. AA17 isolated from Montipora capitata coral fragment.</title>
        <authorList>
            <person name="Emsley S.A."/>
            <person name="Pfannmuller K.M."/>
            <person name="Loughran R.M."/>
            <person name="Shlafstein M."/>
            <person name="Papke E."/>
            <person name="Saw J.H."/>
            <person name="Ushijima B."/>
            <person name="Videau P."/>
        </authorList>
    </citation>
    <scope>NUCLEOTIDE SEQUENCE [LARGE SCALE GENOMIC DNA]</scope>
    <source>
        <strain evidence="3 4">AA17</strain>
    </source>
</reference>
<keyword evidence="4" id="KW-1185">Reference proteome</keyword>
<feature type="transmembrane region" description="Helical" evidence="2">
    <location>
        <begin position="35"/>
        <end position="54"/>
    </location>
</feature>
<comment type="caution">
    <text evidence="3">The sequence shown here is derived from an EMBL/GenBank/DDBJ whole genome shotgun (WGS) entry which is preliminary data.</text>
</comment>
<dbReference type="RefSeq" id="WP_263712981.1">
    <property type="nucleotide sequence ID" value="NZ_JAOWKX010000007.1"/>
</dbReference>
<accession>A0ABT3AAK9</accession>
<protein>
    <recommendedName>
        <fullName evidence="5">Cardiolipin synthase N-terminal domain-containing protein</fullName>
    </recommendedName>
</protein>
<evidence type="ECO:0008006" key="5">
    <source>
        <dbReference type="Google" id="ProtNLM"/>
    </source>
</evidence>
<dbReference type="Proteomes" id="UP001652504">
    <property type="component" value="Unassembled WGS sequence"/>
</dbReference>